<reference evidence="3" key="1">
    <citation type="submission" date="2020-01" db="EMBL/GenBank/DDBJ databases">
        <authorList>
            <consortium name="DOE Joint Genome Institute"/>
            <person name="Haridas S."/>
            <person name="Albert R."/>
            <person name="Binder M."/>
            <person name="Bloem J."/>
            <person name="Labutti K."/>
            <person name="Salamov A."/>
            <person name="Andreopoulos B."/>
            <person name="Baker S.E."/>
            <person name="Barry K."/>
            <person name="Bills G."/>
            <person name="Bluhm B.H."/>
            <person name="Cannon C."/>
            <person name="Castanera R."/>
            <person name="Culley D.E."/>
            <person name="Daum C."/>
            <person name="Ezra D."/>
            <person name="Gonzalez J.B."/>
            <person name="Henrissat B."/>
            <person name="Kuo A."/>
            <person name="Liang C."/>
            <person name="Lipzen A."/>
            <person name="Lutzoni F."/>
            <person name="Magnuson J."/>
            <person name="Mondo S."/>
            <person name="Nolan M."/>
            <person name="Ohm R."/>
            <person name="Pangilinan J."/>
            <person name="Park H.-J."/>
            <person name="Ramirez L."/>
            <person name="Alfaro M."/>
            <person name="Sun H."/>
            <person name="Tritt A."/>
            <person name="Yoshinaga Y."/>
            <person name="Zwiers L.-H."/>
            <person name="Turgeon B.G."/>
            <person name="Goodwin S.B."/>
            <person name="Spatafora J.W."/>
            <person name="Crous P.W."/>
            <person name="Grigoriev I.V."/>
        </authorList>
    </citation>
    <scope>NUCLEOTIDE SEQUENCE</scope>
    <source>
        <strain evidence="3">CBS 342.82</strain>
    </source>
</reference>
<evidence type="ECO:0000313" key="3">
    <source>
        <dbReference type="RefSeq" id="XP_033456089.1"/>
    </source>
</evidence>
<protein>
    <submittedName>
        <fullName evidence="3">Uncharacterized protein</fullName>
    </submittedName>
</protein>
<keyword evidence="1" id="KW-0732">Signal</keyword>
<dbReference type="Proteomes" id="UP000504637">
    <property type="component" value="Unplaced"/>
</dbReference>
<reference evidence="3" key="3">
    <citation type="submission" date="2025-08" db="UniProtKB">
        <authorList>
            <consortium name="RefSeq"/>
        </authorList>
    </citation>
    <scope>IDENTIFICATION</scope>
    <source>
        <strain evidence="3">CBS 342.82</strain>
    </source>
</reference>
<feature type="signal peptide" evidence="1">
    <location>
        <begin position="1"/>
        <end position="18"/>
    </location>
</feature>
<keyword evidence="2" id="KW-1185">Reference proteome</keyword>
<feature type="chain" id="PRO_5026977644" evidence="1">
    <location>
        <begin position="19"/>
        <end position="148"/>
    </location>
</feature>
<accession>A0A6J3LTU5</accession>
<dbReference type="GeneID" id="54366674"/>
<sequence>MHSPNLLALLTLATAALSSPILTMPLKRQLGSGGGTLFGPITFPGINFSNASITLVNFNDEVFDISSISIFGDINDGGCTEATPESDAAASEQPTRTSVFGPAQLPWSAVDVSSAQITLVNFNDEVFDISSISVFGDVNDGVCPSPSA</sequence>
<evidence type="ECO:0000313" key="2">
    <source>
        <dbReference type="Proteomes" id="UP000504637"/>
    </source>
</evidence>
<name>A0A6J3LTU5_9PEZI</name>
<dbReference type="AlphaFoldDB" id="A0A6J3LTU5"/>
<dbReference type="RefSeq" id="XP_033456089.1">
    <property type="nucleotide sequence ID" value="XM_033608873.1"/>
</dbReference>
<proteinExistence type="predicted"/>
<organism evidence="3">
    <name type="scientific">Dissoconium aciculare CBS 342.82</name>
    <dbReference type="NCBI Taxonomy" id="1314786"/>
    <lineage>
        <taxon>Eukaryota</taxon>
        <taxon>Fungi</taxon>
        <taxon>Dikarya</taxon>
        <taxon>Ascomycota</taxon>
        <taxon>Pezizomycotina</taxon>
        <taxon>Dothideomycetes</taxon>
        <taxon>Dothideomycetidae</taxon>
        <taxon>Mycosphaerellales</taxon>
        <taxon>Dissoconiaceae</taxon>
        <taxon>Dissoconium</taxon>
    </lineage>
</organism>
<gene>
    <name evidence="3" type="ORF">K489DRAFT_72645</name>
</gene>
<dbReference type="OrthoDB" id="4847011at2759"/>
<evidence type="ECO:0000256" key="1">
    <source>
        <dbReference type="SAM" id="SignalP"/>
    </source>
</evidence>
<reference evidence="3" key="2">
    <citation type="submission" date="2020-04" db="EMBL/GenBank/DDBJ databases">
        <authorList>
            <consortium name="NCBI Genome Project"/>
        </authorList>
    </citation>
    <scope>NUCLEOTIDE SEQUENCE</scope>
    <source>
        <strain evidence="3">CBS 342.82</strain>
    </source>
</reference>